<dbReference type="SUPFAM" id="SSF48452">
    <property type="entry name" value="TPR-like"/>
    <property type="match status" value="1"/>
</dbReference>
<evidence type="ECO:0000256" key="2">
    <source>
        <dbReference type="ARBA" id="ARBA00023136"/>
    </source>
</evidence>
<evidence type="ECO:0000313" key="6">
    <source>
        <dbReference type="EMBL" id="TCU93834.1"/>
    </source>
</evidence>
<evidence type="ECO:0000259" key="5">
    <source>
        <dbReference type="PROSITE" id="PS51123"/>
    </source>
</evidence>
<dbReference type="InterPro" id="IPR006664">
    <property type="entry name" value="OMP_bac"/>
</dbReference>
<evidence type="ECO:0000256" key="4">
    <source>
        <dbReference type="SAM" id="SignalP"/>
    </source>
</evidence>
<proteinExistence type="predicted"/>
<dbReference type="PROSITE" id="PS51123">
    <property type="entry name" value="OMPA_2"/>
    <property type="match status" value="1"/>
</dbReference>
<dbReference type="EMBL" id="SMBU01000018">
    <property type="protein sequence ID" value="TCU93834.1"/>
    <property type="molecule type" value="Genomic_DNA"/>
</dbReference>
<evidence type="ECO:0000256" key="3">
    <source>
        <dbReference type="PROSITE-ProRule" id="PRU00473"/>
    </source>
</evidence>
<dbReference type="CDD" id="cd07185">
    <property type="entry name" value="OmpA_C-like"/>
    <property type="match status" value="1"/>
</dbReference>
<dbReference type="PRINTS" id="PR01021">
    <property type="entry name" value="OMPADOMAIN"/>
</dbReference>
<dbReference type="Gene3D" id="3.30.1330.60">
    <property type="entry name" value="OmpA-like domain"/>
    <property type="match status" value="1"/>
</dbReference>
<feature type="domain" description="OmpA-like" evidence="5">
    <location>
        <begin position="317"/>
        <end position="441"/>
    </location>
</feature>
<dbReference type="RefSeq" id="WP_132573349.1">
    <property type="nucleotide sequence ID" value="NZ_CBCSGL010000040.1"/>
</dbReference>
<feature type="chain" id="PRO_5020427280" evidence="4">
    <location>
        <begin position="32"/>
        <end position="441"/>
    </location>
</feature>
<reference evidence="6 7" key="1">
    <citation type="submission" date="2019-03" db="EMBL/GenBank/DDBJ databases">
        <title>Genomic Encyclopedia of Type Strains, Phase IV (KMG-IV): sequencing the most valuable type-strain genomes for metagenomic binning, comparative biology and taxonomic classification.</title>
        <authorList>
            <person name="Goeker M."/>
        </authorList>
    </citation>
    <scope>NUCLEOTIDE SEQUENCE [LARGE SCALE GENOMIC DNA]</scope>
    <source>
        <strain evidence="6 7">DSM 654</strain>
    </source>
</reference>
<dbReference type="InterPro" id="IPR036737">
    <property type="entry name" value="OmpA-like_sf"/>
</dbReference>
<dbReference type="Proteomes" id="UP000295110">
    <property type="component" value="Unassembled WGS sequence"/>
</dbReference>
<gene>
    <name evidence="6" type="ORF">EV671_101894</name>
</gene>
<dbReference type="Pfam" id="PF00691">
    <property type="entry name" value="OmpA"/>
    <property type="match status" value="1"/>
</dbReference>
<protein>
    <submittedName>
        <fullName evidence="6">OmpA family protein</fullName>
    </submittedName>
</protein>
<comment type="caution">
    <text evidence="6">The sequence shown here is derived from an EMBL/GenBank/DDBJ whole genome shotgun (WGS) entry which is preliminary data.</text>
</comment>
<organism evidence="6 7">
    <name type="scientific">Roseateles saccharophilus</name>
    <name type="common">Pseudomonas saccharophila</name>
    <dbReference type="NCBI Taxonomy" id="304"/>
    <lineage>
        <taxon>Bacteria</taxon>
        <taxon>Pseudomonadati</taxon>
        <taxon>Pseudomonadota</taxon>
        <taxon>Betaproteobacteria</taxon>
        <taxon>Burkholderiales</taxon>
        <taxon>Sphaerotilaceae</taxon>
        <taxon>Roseateles</taxon>
    </lineage>
</organism>
<feature type="signal peptide" evidence="4">
    <location>
        <begin position="1"/>
        <end position="31"/>
    </location>
</feature>
<dbReference type="InterPro" id="IPR006665">
    <property type="entry name" value="OmpA-like"/>
</dbReference>
<accession>A0A4R3UUV9</accession>
<dbReference type="GO" id="GO:0016020">
    <property type="term" value="C:membrane"/>
    <property type="evidence" value="ECO:0007669"/>
    <property type="project" value="UniProtKB-SubCell"/>
</dbReference>
<keyword evidence="4" id="KW-0732">Signal</keyword>
<dbReference type="AlphaFoldDB" id="A0A4R3UUV9"/>
<comment type="subcellular location">
    <subcellularLocation>
        <location evidence="1">Membrane</location>
    </subcellularLocation>
</comment>
<dbReference type="OrthoDB" id="8836583at2"/>
<keyword evidence="7" id="KW-1185">Reference proteome</keyword>
<name>A0A4R3UUV9_ROSSA</name>
<dbReference type="InterPro" id="IPR011990">
    <property type="entry name" value="TPR-like_helical_dom_sf"/>
</dbReference>
<sequence>MTNASRGRLAAWTLAALLSACVNPPSTPVGAQTQPAPLLVATDAPAAPTAAAAPAAPAAARAAVTPRGPERTFVAPDPIPFEASVERAGSQLLADAQAQVGDEARTVVIDPLIDANTGAQTVSTVRMGEKLQALLKQGHPGWTLKPLTRATLESRPLLLIGTLTPVTVERSIDKQPDAFRVWLTMIDLRTQRVVAKQLDRATVASVDPEPLRYFRDSPSWHRDKTVAGYINSCQVNTRIGDAADPDYLQRLPGAAVLNEAMLAYNDGKVPEANKLYKEARGLTDPGDLRLLNGLYLTSWQLGHRDEAKEAFSHLVDSGLEARRLPVKLLFKPGTVLFNDIGDLGTQYQMWLGAIADEAGKAPVCVRVTGHTSRTGSASANERLSLRRAEAIAQALTTRNRSLGARLKVAGAGSREALVGLGTDDQRDALDRRVEFKVVDCV</sequence>
<evidence type="ECO:0000256" key="1">
    <source>
        <dbReference type="ARBA" id="ARBA00004370"/>
    </source>
</evidence>
<dbReference type="SUPFAM" id="SSF103088">
    <property type="entry name" value="OmpA-like"/>
    <property type="match status" value="1"/>
</dbReference>
<evidence type="ECO:0000313" key="7">
    <source>
        <dbReference type="Proteomes" id="UP000295110"/>
    </source>
</evidence>
<dbReference type="PROSITE" id="PS51257">
    <property type="entry name" value="PROKAR_LIPOPROTEIN"/>
    <property type="match status" value="1"/>
</dbReference>
<keyword evidence="2 3" id="KW-0472">Membrane</keyword>